<dbReference type="EMBL" id="UYSU01050544">
    <property type="protein sequence ID" value="VDM06314.1"/>
    <property type="molecule type" value="Genomic_DNA"/>
</dbReference>
<organism evidence="4">
    <name type="scientific">Schistocephalus solidus</name>
    <name type="common">Tapeworm</name>
    <dbReference type="NCBI Taxonomy" id="70667"/>
    <lineage>
        <taxon>Eukaryota</taxon>
        <taxon>Metazoa</taxon>
        <taxon>Spiralia</taxon>
        <taxon>Lophotrochozoa</taxon>
        <taxon>Platyhelminthes</taxon>
        <taxon>Cestoda</taxon>
        <taxon>Eucestoda</taxon>
        <taxon>Diphyllobothriidea</taxon>
        <taxon>Diphyllobothriidae</taxon>
        <taxon>Schistocephalus</taxon>
    </lineage>
</organism>
<dbReference type="Proteomes" id="UP000275846">
    <property type="component" value="Unassembled WGS sequence"/>
</dbReference>
<evidence type="ECO:0000313" key="4">
    <source>
        <dbReference type="WBParaSite" id="SSLN_0002066901-mRNA-1"/>
    </source>
</evidence>
<evidence type="ECO:0000313" key="2">
    <source>
        <dbReference type="EMBL" id="VDM06314.1"/>
    </source>
</evidence>
<dbReference type="OrthoDB" id="2017405at2759"/>
<protein>
    <submittedName>
        <fullName evidence="4">Transposase</fullName>
    </submittedName>
</protein>
<name>A0A183TTY0_SCHSO</name>
<reference evidence="2 3" key="2">
    <citation type="submission" date="2018-11" db="EMBL/GenBank/DDBJ databases">
        <authorList>
            <consortium name="Pathogen Informatics"/>
        </authorList>
    </citation>
    <scope>NUCLEOTIDE SEQUENCE [LARGE SCALE GENOMIC DNA]</scope>
    <source>
        <strain evidence="2 3">NST_G2</strain>
    </source>
</reference>
<keyword evidence="3" id="KW-1185">Reference proteome</keyword>
<dbReference type="WBParaSite" id="SSLN_0002066901-mRNA-1">
    <property type="protein sequence ID" value="SSLN_0002066901-mRNA-1"/>
    <property type="gene ID" value="SSLN_0002066901"/>
</dbReference>
<evidence type="ECO:0000256" key="1">
    <source>
        <dbReference type="SAM" id="MobiDB-lite"/>
    </source>
</evidence>
<dbReference type="AlphaFoldDB" id="A0A183TTY0"/>
<feature type="region of interest" description="Disordered" evidence="1">
    <location>
        <begin position="46"/>
        <end position="70"/>
    </location>
</feature>
<proteinExistence type="predicted"/>
<sequence>MRRSVSGRRCAITLVVGDYLHLAVLKHSNTGVSGAQVDANSRSFTHDYASTRGQKDSRRGMGRVGPDFIV</sequence>
<reference evidence="4" key="1">
    <citation type="submission" date="2016-06" db="UniProtKB">
        <authorList>
            <consortium name="WormBaseParasite"/>
        </authorList>
    </citation>
    <scope>IDENTIFICATION</scope>
</reference>
<gene>
    <name evidence="2" type="ORF">SSLN_LOCUS19928</name>
</gene>
<evidence type="ECO:0000313" key="3">
    <source>
        <dbReference type="Proteomes" id="UP000275846"/>
    </source>
</evidence>
<accession>A0A183TTY0</accession>